<keyword evidence="3 5" id="KW-1133">Transmembrane helix</keyword>
<gene>
    <name evidence="6" type="ORF">APY04_1356</name>
</gene>
<feature type="transmembrane region" description="Helical" evidence="5">
    <location>
        <begin position="6"/>
        <end position="24"/>
    </location>
</feature>
<comment type="subcellular location">
    <subcellularLocation>
        <location evidence="1">Membrane</location>
    </subcellularLocation>
</comment>
<dbReference type="OrthoDB" id="5516290at2"/>
<dbReference type="InterPro" id="IPR001129">
    <property type="entry name" value="Membr-assoc_MAPEG"/>
</dbReference>
<dbReference type="GO" id="GO:0016020">
    <property type="term" value="C:membrane"/>
    <property type="evidence" value="ECO:0007669"/>
    <property type="project" value="UniProtKB-SubCell"/>
</dbReference>
<dbReference type="PATRIC" id="fig|121290.4.peg.2592"/>
<proteinExistence type="predicted"/>
<accession>A0A109BI66</accession>
<evidence type="ECO:0000256" key="3">
    <source>
        <dbReference type="ARBA" id="ARBA00022989"/>
    </source>
</evidence>
<dbReference type="InterPro" id="IPR023352">
    <property type="entry name" value="MAPEG-like_dom_sf"/>
</dbReference>
<comment type="caution">
    <text evidence="6">The sequence shown here is derived from an EMBL/GenBank/DDBJ whole genome shotgun (WGS) entry which is preliminary data.</text>
</comment>
<sequence length="141" mass="15468">MPVSSLLLPVFVQVALTFALMLWMGAQRRRALNSGAVKPHEIALRQPNWPPRAMQIANCFHNQLELPMLFYALVAFILITSTNSIVFVMLAWLFVGARLVHAYIHTGSNAVLPRSVAMAAGAIALIAMWVIFAVRILATGA</sequence>
<dbReference type="EMBL" id="LMTR01000045">
    <property type="protein sequence ID" value="KWT69273.1"/>
    <property type="molecule type" value="Genomic_DNA"/>
</dbReference>
<dbReference type="SUPFAM" id="SSF161084">
    <property type="entry name" value="MAPEG domain-like"/>
    <property type="match status" value="1"/>
</dbReference>
<keyword evidence="4 5" id="KW-0472">Membrane</keyword>
<protein>
    <recommendedName>
        <fullName evidence="8">MAPEG family protein</fullName>
    </recommendedName>
</protein>
<name>A0A109BI66_HYPSL</name>
<evidence type="ECO:0000313" key="6">
    <source>
        <dbReference type="EMBL" id="KWT69273.1"/>
    </source>
</evidence>
<evidence type="ECO:0008006" key="8">
    <source>
        <dbReference type="Google" id="ProtNLM"/>
    </source>
</evidence>
<evidence type="ECO:0000256" key="4">
    <source>
        <dbReference type="ARBA" id="ARBA00023136"/>
    </source>
</evidence>
<organism evidence="6 7">
    <name type="scientific">Hyphomicrobium sulfonivorans</name>
    <dbReference type="NCBI Taxonomy" id="121290"/>
    <lineage>
        <taxon>Bacteria</taxon>
        <taxon>Pseudomonadati</taxon>
        <taxon>Pseudomonadota</taxon>
        <taxon>Alphaproteobacteria</taxon>
        <taxon>Hyphomicrobiales</taxon>
        <taxon>Hyphomicrobiaceae</taxon>
        <taxon>Hyphomicrobium</taxon>
    </lineage>
</organism>
<dbReference type="AlphaFoldDB" id="A0A109BI66"/>
<evidence type="ECO:0000256" key="2">
    <source>
        <dbReference type="ARBA" id="ARBA00022692"/>
    </source>
</evidence>
<keyword evidence="2 5" id="KW-0812">Transmembrane</keyword>
<dbReference type="RefSeq" id="WP_068460910.1">
    <property type="nucleotide sequence ID" value="NZ_JAEFBX010000004.1"/>
</dbReference>
<evidence type="ECO:0000313" key="7">
    <source>
        <dbReference type="Proteomes" id="UP000059074"/>
    </source>
</evidence>
<keyword evidence="7" id="KW-1185">Reference proteome</keyword>
<evidence type="ECO:0000256" key="1">
    <source>
        <dbReference type="ARBA" id="ARBA00004370"/>
    </source>
</evidence>
<dbReference type="Gene3D" id="1.20.120.550">
    <property type="entry name" value="Membrane associated eicosanoid/glutathione metabolism-like domain"/>
    <property type="match status" value="1"/>
</dbReference>
<dbReference type="Proteomes" id="UP000059074">
    <property type="component" value="Unassembled WGS sequence"/>
</dbReference>
<feature type="transmembrane region" description="Helical" evidence="5">
    <location>
        <begin position="115"/>
        <end position="138"/>
    </location>
</feature>
<dbReference type="Pfam" id="PF01124">
    <property type="entry name" value="MAPEG"/>
    <property type="match status" value="1"/>
</dbReference>
<feature type="transmembrane region" description="Helical" evidence="5">
    <location>
        <begin position="69"/>
        <end position="95"/>
    </location>
</feature>
<reference evidence="6 7" key="1">
    <citation type="submission" date="2015-10" db="EMBL/GenBank/DDBJ databases">
        <title>Transcriptomic analysis of a linuron degrading triple-species bacterial consortium.</title>
        <authorList>
            <person name="Albers P."/>
        </authorList>
    </citation>
    <scope>NUCLEOTIDE SEQUENCE [LARGE SCALE GENOMIC DNA]</scope>
    <source>
        <strain evidence="6 7">WDL6</strain>
    </source>
</reference>
<evidence type="ECO:0000256" key="5">
    <source>
        <dbReference type="SAM" id="Phobius"/>
    </source>
</evidence>